<dbReference type="InterPro" id="IPR040504">
    <property type="entry name" value="TFIIF_beta_N"/>
</dbReference>
<dbReference type="Pfam" id="PF17683">
    <property type="entry name" value="TFIIF_beta_N"/>
    <property type="match status" value="1"/>
</dbReference>
<evidence type="ECO:0000259" key="7">
    <source>
        <dbReference type="Pfam" id="PF17683"/>
    </source>
</evidence>
<protein>
    <recommendedName>
        <fullName evidence="7">TFIIF beta subunit N-terminal domain-containing protein</fullName>
    </recommendedName>
</protein>
<evidence type="ECO:0000313" key="9">
    <source>
        <dbReference type="Proteomes" id="UP001044222"/>
    </source>
</evidence>
<dbReference type="GO" id="GO:0005634">
    <property type="term" value="C:nucleus"/>
    <property type="evidence" value="ECO:0007669"/>
    <property type="project" value="UniProtKB-SubCell"/>
</dbReference>
<feature type="domain" description="TFIIF beta subunit N-terminal" evidence="7">
    <location>
        <begin position="15"/>
        <end position="67"/>
    </location>
</feature>
<evidence type="ECO:0000256" key="2">
    <source>
        <dbReference type="ARBA" id="ARBA00023015"/>
    </source>
</evidence>
<dbReference type="SUPFAM" id="SSF50916">
    <property type="entry name" value="Rap30/74 interaction domains"/>
    <property type="match status" value="1"/>
</dbReference>
<keyword evidence="5" id="KW-0539">Nucleus</keyword>
<accession>A0A9D3MU10</accession>
<dbReference type="CDD" id="cd07980">
    <property type="entry name" value="TFIIF_beta"/>
    <property type="match status" value="1"/>
</dbReference>
<evidence type="ECO:0000256" key="3">
    <source>
        <dbReference type="ARBA" id="ARBA00023125"/>
    </source>
</evidence>
<keyword evidence="2" id="KW-0805">Transcription regulation</keyword>
<dbReference type="GO" id="GO:0006367">
    <property type="term" value="P:transcription initiation at RNA polymerase II promoter"/>
    <property type="evidence" value="ECO:0007669"/>
    <property type="project" value="InterPro"/>
</dbReference>
<reference evidence="8" key="1">
    <citation type="submission" date="2021-01" db="EMBL/GenBank/DDBJ databases">
        <title>A chromosome-scale assembly of European eel, Anguilla anguilla.</title>
        <authorList>
            <person name="Henkel C."/>
            <person name="Jong-Raadsen S.A."/>
            <person name="Dufour S."/>
            <person name="Weltzien F.-A."/>
            <person name="Palstra A.P."/>
            <person name="Pelster B."/>
            <person name="Spaink H.P."/>
            <person name="Van Den Thillart G.E."/>
            <person name="Jansen H."/>
            <person name="Zahm M."/>
            <person name="Klopp C."/>
            <person name="Cedric C."/>
            <person name="Louis A."/>
            <person name="Berthelot C."/>
            <person name="Parey E."/>
            <person name="Roest Crollius H."/>
            <person name="Montfort J."/>
            <person name="Robinson-Rechavi M."/>
            <person name="Bucao C."/>
            <person name="Bouchez O."/>
            <person name="Gislard M."/>
            <person name="Lluch J."/>
            <person name="Milhes M."/>
            <person name="Lampietro C."/>
            <person name="Lopez Roques C."/>
            <person name="Donnadieu C."/>
            <person name="Braasch I."/>
            <person name="Desvignes T."/>
            <person name="Postlethwait J."/>
            <person name="Bobe J."/>
            <person name="Guiguen Y."/>
            <person name="Dirks R."/>
        </authorList>
    </citation>
    <scope>NUCLEOTIDE SEQUENCE</scope>
    <source>
        <strain evidence="8">Tag_6206</strain>
        <tissue evidence="8">Liver</tissue>
    </source>
</reference>
<dbReference type="AlphaFoldDB" id="A0A9D3MU10"/>
<keyword evidence="4" id="KW-0804">Transcription</keyword>
<evidence type="ECO:0000256" key="4">
    <source>
        <dbReference type="ARBA" id="ARBA00023163"/>
    </source>
</evidence>
<sequence>MSEKGEVDLTGAKQNTGVWLVKVPKYLSQQWNKATGRGEVGKLRIGKNQGKAEVSFTLNEDLTTIDTIGEKPTTVRAPGASVHHADRGGPDPGRVHRVLLR</sequence>
<dbReference type="InterPro" id="IPR011039">
    <property type="entry name" value="TFIIF_interaction"/>
</dbReference>
<organism evidence="8 9">
    <name type="scientific">Anguilla anguilla</name>
    <name type="common">European freshwater eel</name>
    <name type="synonym">Muraena anguilla</name>
    <dbReference type="NCBI Taxonomy" id="7936"/>
    <lineage>
        <taxon>Eukaryota</taxon>
        <taxon>Metazoa</taxon>
        <taxon>Chordata</taxon>
        <taxon>Craniata</taxon>
        <taxon>Vertebrata</taxon>
        <taxon>Euteleostomi</taxon>
        <taxon>Actinopterygii</taxon>
        <taxon>Neopterygii</taxon>
        <taxon>Teleostei</taxon>
        <taxon>Anguilliformes</taxon>
        <taxon>Anguillidae</taxon>
        <taxon>Anguilla</taxon>
    </lineage>
</organism>
<comment type="subcellular location">
    <subcellularLocation>
        <location evidence="1">Nucleus</location>
    </subcellularLocation>
</comment>
<gene>
    <name evidence="8" type="ORF">ANANG_G00066280</name>
</gene>
<keyword evidence="3" id="KW-0238">DNA-binding</keyword>
<comment type="caution">
    <text evidence="8">The sequence shown here is derived from an EMBL/GenBank/DDBJ whole genome shotgun (WGS) entry which is preliminary data.</text>
</comment>
<evidence type="ECO:0000256" key="1">
    <source>
        <dbReference type="ARBA" id="ARBA00004123"/>
    </source>
</evidence>
<feature type="region of interest" description="Disordered" evidence="6">
    <location>
        <begin position="72"/>
        <end position="101"/>
    </location>
</feature>
<evidence type="ECO:0000256" key="6">
    <source>
        <dbReference type="SAM" id="MobiDB-lite"/>
    </source>
</evidence>
<keyword evidence="9" id="KW-1185">Reference proteome</keyword>
<evidence type="ECO:0000256" key="5">
    <source>
        <dbReference type="ARBA" id="ARBA00023242"/>
    </source>
</evidence>
<proteinExistence type="predicted"/>
<name>A0A9D3MU10_ANGAN</name>
<dbReference type="GO" id="GO:0003677">
    <property type="term" value="F:DNA binding"/>
    <property type="evidence" value="ECO:0007669"/>
    <property type="project" value="UniProtKB-KW"/>
</dbReference>
<dbReference type="Proteomes" id="UP001044222">
    <property type="component" value="Unassembled WGS sequence"/>
</dbReference>
<dbReference type="EMBL" id="JAFIRN010000003">
    <property type="protein sequence ID" value="KAG5852788.1"/>
    <property type="molecule type" value="Genomic_DNA"/>
</dbReference>
<evidence type="ECO:0000313" key="8">
    <source>
        <dbReference type="EMBL" id="KAG5852788.1"/>
    </source>
</evidence>